<sequence>MLLELFHAFFVIGCFSFGGGYAILSFLQQEVERRGWMTTERFVDMIAISQSTPGPIAINMATFVGYETGGIPGALVASLAVALPGMMLMTCFALCFFHFYERRGVQAAMKGLRPAVVGLIAAAAWQIGRVAVVNWVAAGITVAALVLIAKWKVSPVWLVIGSAIAGILLF</sequence>
<keyword evidence="4 7" id="KW-0812">Transmembrane</keyword>
<evidence type="ECO:0000256" key="6">
    <source>
        <dbReference type="ARBA" id="ARBA00023136"/>
    </source>
</evidence>
<dbReference type="InterPro" id="IPR052518">
    <property type="entry name" value="CHR_Transporter"/>
</dbReference>
<dbReference type="EMBL" id="JARVCO010000010">
    <property type="protein sequence ID" value="MDZ8119409.1"/>
    <property type="molecule type" value="Genomic_DNA"/>
</dbReference>
<dbReference type="PANTHER" id="PTHR43663:SF1">
    <property type="entry name" value="CHROMATE TRANSPORTER"/>
    <property type="match status" value="1"/>
</dbReference>
<dbReference type="PANTHER" id="PTHR43663">
    <property type="entry name" value="CHROMATE TRANSPORT PROTEIN-RELATED"/>
    <property type="match status" value="1"/>
</dbReference>
<comment type="similarity">
    <text evidence="2">Belongs to the chromate ion transporter (CHR) (TC 2.A.51) family.</text>
</comment>
<accession>A0ABU5MYX9</accession>
<keyword evidence="5 7" id="KW-1133">Transmembrane helix</keyword>
<keyword evidence="6 7" id="KW-0472">Membrane</keyword>
<dbReference type="InterPro" id="IPR003370">
    <property type="entry name" value="Chromate_transpt"/>
</dbReference>
<comment type="subcellular location">
    <subcellularLocation>
        <location evidence="1">Cell membrane</location>
        <topology evidence="1">Multi-pass membrane protein</topology>
    </subcellularLocation>
</comment>
<organism evidence="8 9">
    <name type="scientific">Pontiella agarivorans</name>
    <dbReference type="NCBI Taxonomy" id="3038953"/>
    <lineage>
        <taxon>Bacteria</taxon>
        <taxon>Pseudomonadati</taxon>
        <taxon>Kiritimatiellota</taxon>
        <taxon>Kiritimatiellia</taxon>
        <taxon>Kiritimatiellales</taxon>
        <taxon>Pontiellaceae</taxon>
        <taxon>Pontiella</taxon>
    </lineage>
</organism>
<evidence type="ECO:0000256" key="2">
    <source>
        <dbReference type="ARBA" id="ARBA00005262"/>
    </source>
</evidence>
<evidence type="ECO:0000256" key="3">
    <source>
        <dbReference type="ARBA" id="ARBA00022475"/>
    </source>
</evidence>
<evidence type="ECO:0000313" key="9">
    <source>
        <dbReference type="Proteomes" id="UP001290861"/>
    </source>
</evidence>
<feature type="transmembrane region" description="Helical" evidence="7">
    <location>
        <begin position="72"/>
        <end position="99"/>
    </location>
</feature>
<dbReference type="Pfam" id="PF02417">
    <property type="entry name" value="Chromate_transp"/>
    <property type="match status" value="1"/>
</dbReference>
<keyword evidence="3" id="KW-1003">Cell membrane</keyword>
<keyword evidence="9" id="KW-1185">Reference proteome</keyword>
<comment type="caution">
    <text evidence="8">The sequence shown here is derived from an EMBL/GenBank/DDBJ whole genome shotgun (WGS) entry which is preliminary data.</text>
</comment>
<evidence type="ECO:0000256" key="1">
    <source>
        <dbReference type="ARBA" id="ARBA00004651"/>
    </source>
</evidence>
<feature type="transmembrane region" description="Helical" evidence="7">
    <location>
        <begin position="6"/>
        <end position="24"/>
    </location>
</feature>
<evidence type="ECO:0000313" key="8">
    <source>
        <dbReference type="EMBL" id="MDZ8119409.1"/>
    </source>
</evidence>
<gene>
    <name evidence="8" type="ORF">P9H32_12325</name>
</gene>
<name>A0ABU5MYX9_9BACT</name>
<evidence type="ECO:0000256" key="4">
    <source>
        <dbReference type="ARBA" id="ARBA00022692"/>
    </source>
</evidence>
<feature type="transmembrane region" description="Helical" evidence="7">
    <location>
        <begin position="133"/>
        <end position="151"/>
    </location>
</feature>
<proteinExistence type="inferred from homology"/>
<feature type="transmembrane region" description="Helical" evidence="7">
    <location>
        <begin position="45"/>
        <end position="66"/>
    </location>
</feature>
<protein>
    <submittedName>
        <fullName evidence="8">Chromate transporter</fullName>
    </submittedName>
</protein>
<evidence type="ECO:0000256" key="5">
    <source>
        <dbReference type="ARBA" id="ARBA00022989"/>
    </source>
</evidence>
<dbReference type="Proteomes" id="UP001290861">
    <property type="component" value="Unassembled WGS sequence"/>
</dbReference>
<dbReference type="RefSeq" id="WP_322609316.1">
    <property type="nucleotide sequence ID" value="NZ_JARVCO010000010.1"/>
</dbReference>
<reference evidence="8 9" key="1">
    <citation type="journal article" date="2024" name="Appl. Environ. Microbiol.">
        <title>Pontiella agarivorans sp. nov., a novel marine anaerobic bacterium capable of degrading macroalgal polysaccharides and fixing nitrogen.</title>
        <authorList>
            <person name="Liu N."/>
            <person name="Kivenson V."/>
            <person name="Peng X."/>
            <person name="Cui Z."/>
            <person name="Lankiewicz T.S."/>
            <person name="Gosselin K.M."/>
            <person name="English C.J."/>
            <person name="Blair E.M."/>
            <person name="O'Malley M.A."/>
            <person name="Valentine D.L."/>
        </authorList>
    </citation>
    <scope>NUCLEOTIDE SEQUENCE [LARGE SCALE GENOMIC DNA]</scope>
    <source>
        <strain evidence="8 9">NLcol2</strain>
    </source>
</reference>
<evidence type="ECO:0000256" key="7">
    <source>
        <dbReference type="SAM" id="Phobius"/>
    </source>
</evidence>